<comment type="caution">
    <text evidence="9">The sequence shown here is derived from an EMBL/GenBank/DDBJ whole genome shotgun (WGS) entry which is preliminary data.</text>
</comment>
<dbReference type="Pfam" id="PF01554">
    <property type="entry name" value="MatE"/>
    <property type="match status" value="2"/>
</dbReference>
<feature type="non-terminal residue" evidence="9">
    <location>
        <position position="1"/>
    </location>
</feature>
<feature type="transmembrane region" description="Helical" evidence="7">
    <location>
        <begin position="139"/>
        <end position="158"/>
    </location>
</feature>
<dbReference type="CDD" id="cd13132">
    <property type="entry name" value="MATE_eukaryotic"/>
    <property type="match status" value="1"/>
</dbReference>
<evidence type="ECO:0000313" key="10">
    <source>
        <dbReference type="Proteomes" id="UP000824890"/>
    </source>
</evidence>
<evidence type="ECO:0000256" key="4">
    <source>
        <dbReference type="ARBA" id="ARBA00022692"/>
    </source>
</evidence>
<evidence type="ECO:0000256" key="3">
    <source>
        <dbReference type="ARBA" id="ARBA00022448"/>
    </source>
</evidence>
<dbReference type="InterPro" id="IPR045069">
    <property type="entry name" value="MATE_euk"/>
</dbReference>
<protein>
    <recommendedName>
        <fullName evidence="7">Protein DETOXIFICATION</fullName>
    </recommendedName>
    <alternativeName>
        <fullName evidence="7">Multidrug and toxic compound extrusion protein</fullName>
    </alternativeName>
</protein>
<keyword evidence="6 7" id="KW-0472">Membrane</keyword>
<proteinExistence type="inferred from homology"/>
<evidence type="ECO:0000256" key="6">
    <source>
        <dbReference type="ARBA" id="ARBA00023136"/>
    </source>
</evidence>
<evidence type="ECO:0000256" key="1">
    <source>
        <dbReference type="ARBA" id="ARBA00004141"/>
    </source>
</evidence>
<name>A0ABQ8CEL9_BRANA</name>
<evidence type="ECO:0000256" key="8">
    <source>
        <dbReference type="SAM" id="MobiDB-lite"/>
    </source>
</evidence>
<accession>A0ABQ8CEL9</accession>
<comment type="subcellular location">
    <subcellularLocation>
        <location evidence="1">Membrane</location>
        <topology evidence="1">Multi-pass membrane protein</topology>
    </subcellularLocation>
</comment>
<feature type="compositionally biased region" description="Low complexity" evidence="8">
    <location>
        <begin position="34"/>
        <end position="48"/>
    </location>
</feature>
<keyword evidence="4 7" id="KW-0812">Transmembrane</keyword>
<feature type="compositionally biased region" description="Pro residues" evidence="8">
    <location>
        <begin position="49"/>
        <end position="58"/>
    </location>
</feature>
<keyword evidence="3" id="KW-0813">Transport</keyword>
<feature type="transmembrane region" description="Helical" evidence="7">
    <location>
        <begin position="390"/>
        <end position="411"/>
    </location>
</feature>
<evidence type="ECO:0000256" key="7">
    <source>
        <dbReference type="RuleBase" id="RU004914"/>
    </source>
</evidence>
<reference evidence="9 10" key="1">
    <citation type="submission" date="2021-05" db="EMBL/GenBank/DDBJ databases">
        <title>Genome Assembly of Synthetic Allotetraploid Brassica napus Reveals Homoeologous Exchanges between Subgenomes.</title>
        <authorList>
            <person name="Davis J.T."/>
        </authorList>
    </citation>
    <scope>NUCLEOTIDE SEQUENCE [LARGE SCALE GENOMIC DNA]</scope>
    <source>
        <strain evidence="10">cv. Da-Ae</strain>
        <tissue evidence="9">Seedling</tissue>
    </source>
</reference>
<feature type="region of interest" description="Disordered" evidence="8">
    <location>
        <begin position="1"/>
        <end position="91"/>
    </location>
</feature>
<feature type="compositionally biased region" description="Polar residues" evidence="8">
    <location>
        <begin position="81"/>
        <end position="91"/>
    </location>
</feature>
<keyword evidence="10" id="KW-1185">Reference proteome</keyword>
<evidence type="ECO:0000313" key="9">
    <source>
        <dbReference type="EMBL" id="KAH0915515.1"/>
    </source>
</evidence>
<comment type="similarity">
    <text evidence="2 7">Belongs to the multi antimicrobial extrusion (MATE) (TC 2.A.66.1) family.</text>
</comment>
<feature type="transmembrane region" description="Helical" evidence="7">
    <location>
        <begin position="470"/>
        <end position="488"/>
    </location>
</feature>
<feature type="transmembrane region" description="Helical" evidence="7">
    <location>
        <begin position="275"/>
        <end position="301"/>
    </location>
</feature>
<gene>
    <name evidence="9" type="ORF">HID58_029961</name>
</gene>
<sequence>NIARGEKKHQVSISSFQILHTKPQKLQRALPERSPTLSHKSSSPSCVTQPPPPPPAWPCPRTSNLKPEPSLISSRSKHSNNKQSENRTSPLMSEAVTEAKSLLTLAFPIALTALVLYLRSAVSMFFLGRLGDLELAAGSLAIAFANITGYSVLSGLALGMEPLCSQAFGAHRYKLLSLTLHRTVVFLLVCSVPVSVLWLNVGKISVYLHQDHDIAELAQTYLIFSLPDLITNTLLHPIRTYLRAQAIIHPVTLATLFGAVFHLPANLFLVSYLRLGLIGVAVASSVTNLLVVTFLICYVWASGLHVPTWTNPTWDCFRGWAPLLRLAGPSCVSVCLEWWWYEIMIVLCGLLVNPRSTVAAMGVLIQTTSFAVSTRVGNELGANRPKTAKLSATVAVFFAAVTGVIAAAFAYSVRNAWGRVFTGDDEILRLTAAALPLLGLCEIGNCPQTVGCGVVRGTARPSTAANVNLGAFYLVGMPVALGLGFWAGVGFNGLWLGLLAAQVSCAGLMMYVVGTTDWETEAKKAQTLTCAESVESDLIKAVVNTIGGDGESDEAQPLIRITVLY</sequence>
<dbReference type="EMBL" id="JAGKQM010000008">
    <property type="protein sequence ID" value="KAH0915515.1"/>
    <property type="molecule type" value="Genomic_DNA"/>
</dbReference>
<evidence type="ECO:0000256" key="2">
    <source>
        <dbReference type="ARBA" id="ARBA00010199"/>
    </source>
</evidence>
<dbReference type="NCBIfam" id="TIGR00797">
    <property type="entry name" value="matE"/>
    <property type="match status" value="1"/>
</dbReference>
<comment type="caution">
    <text evidence="7">Lacks conserved residue(s) required for the propagation of feature annotation.</text>
</comment>
<feature type="transmembrane region" description="Helical" evidence="7">
    <location>
        <begin position="494"/>
        <end position="514"/>
    </location>
</feature>
<feature type="transmembrane region" description="Helical" evidence="7">
    <location>
        <begin position="179"/>
        <end position="198"/>
    </location>
</feature>
<dbReference type="Proteomes" id="UP000824890">
    <property type="component" value="Unassembled WGS sequence"/>
</dbReference>
<feature type="transmembrane region" description="Helical" evidence="7">
    <location>
        <begin position="102"/>
        <end position="127"/>
    </location>
</feature>
<feature type="transmembrane region" description="Helical" evidence="7">
    <location>
        <begin position="247"/>
        <end position="269"/>
    </location>
</feature>
<organism evidence="9 10">
    <name type="scientific">Brassica napus</name>
    <name type="common">Rape</name>
    <dbReference type="NCBI Taxonomy" id="3708"/>
    <lineage>
        <taxon>Eukaryota</taxon>
        <taxon>Viridiplantae</taxon>
        <taxon>Streptophyta</taxon>
        <taxon>Embryophyta</taxon>
        <taxon>Tracheophyta</taxon>
        <taxon>Spermatophyta</taxon>
        <taxon>Magnoliopsida</taxon>
        <taxon>eudicotyledons</taxon>
        <taxon>Gunneridae</taxon>
        <taxon>Pentapetalae</taxon>
        <taxon>rosids</taxon>
        <taxon>malvids</taxon>
        <taxon>Brassicales</taxon>
        <taxon>Brassicaceae</taxon>
        <taxon>Brassiceae</taxon>
        <taxon>Brassica</taxon>
    </lineage>
</organism>
<evidence type="ECO:0000256" key="5">
    <source>
        <dbReference type="ARBA" id="ARBA00022989"/>
    </source>
</evidence>
<keyword evidence="5 7" id="KW-1133">Transmembrane helix</keyword>
<dbReference type="PANTHER" id="PTHR11206">
    <property type="entry name" value="MULTIDRUG RESISTANCE PROTEIN"/>
    <property type="match status" value="1"/>
</dbReference>
<dbReference type="InterPro" id="IPR002528">
    <property type="entry name" value="MATE_fam"/>
</dbReference>